<dbReference type="PANTHER" id="PTHR31370">
    <property type="entry name" value="F-BOX PROTEIN FAMILY-LIKE"/>
    <property type="match status" value="1"/>
</dbReference>
<evidence type="ECO:0000259" key="1">
    <source>
        <dbReference type="PROSITE" id="PS50181"/>
    </source>
</evidence>
<reference evidence="2 3" key="1">
    <citation type="journal article" date="2013" name="Proc. Natl. Acad. Sci. U.S.A.">
        <title>Fine-scale variation in meiotic recombination in Mimulus inferred from population shotgun sequencing.</title>
        <authorList>
            <person name="Hellsten U."/>
            <person name="Wright K.M."/>
            <person name="Jenkins J."/>
            <person name="Shu S."/>
            <person name="Yuan Y."/>
            <person name="Wessler S.R."/>
            <person name="Schmutz J."/>
            <person name="Willis J.H."/>
            <person name="Rokhsar D.S."/>
        </authorList>
    </citation>
    <scope>NUCLEOTIDE SEQUENCE [LARGE SCALE GENOMIC DNA]</scope>
    <source>
        <strain evidence="3">cv. DUN x IM62</strain>
    </source>
</reference>
<name>A0A022QMR3_ERYGU</name>
<dbReference type="PANTHER" id="PTHR31370:SF2">
    <property type="entry name" value="OS08G0105100 PROTEIN"/>
    <property type="match status" value="1"/>
</dbReference>
<dbReference type="Gene3D" id="1.20.1280.50">
    <property type="match status" value="1"/>
</dbReference>
<dbReference type="SUPFAM" id="SSF81383">
    <property type="entry name" value="F-box domain"/>
    <property type="match status" value="1"/>
</dbReference>
<accession>A0A022QMR3</accession>
<dbReference type="AlphaFoldDB" id="A0A022QMR3"/>
<dbReference type="EMBL" id="KI631366">
    <property type="protein sequence ID" value="EYU28558.1"/>
    <property type="molecule type" value="Genomic_DNA"/>
</dbReference>
<gene>
    <name evidence="2" type="ORF">MIMGU_mgv1a018419mg</name>
</gene>
<organism evidence="2 3">
    <name type="scientific">Erythranthe guttata</name>
    <name type="common">Yellow monkey flower</name>
    <name type="synonym">Mimulus guttatus</name>
    <dbReference type="NCBI Taxonomy" id="4155"/>
    <lineage>
        <taxon>Eukaryota</taxon>
        <taxon>Viridiplantae</taxon>
        <taxon>Streptophyta</taxon>
        <taxon>Embryophyta</taxon>
        <taxon>Tracheophyta</taxon>
        <taxon>Spermatophyta</taxon>
        <taxon>Magnoliopsida</taxon>
        <taxon>eudicotyledons</taxon>
        <taxon>Gunneridae</taxon>
        <taxon>Pentapetalae</taxon>
        <taxon>asterids</taxon>
        <taxon>lamiids</taxon>
        <taxon>Lamiales</taxon>
        <taxon>Phrymaceae</taxon>
        <taxon>Erythranthe</taxon>
    </lineage>
</organism>
<dbReference type="eggNOG" id="ENOG502QTKH">
    <property type="taxonomic scope" value="Eukaryota"/>
</dbReference>
<dbReference type="Proteomes" id="UP000030748">
    <property type="component" value="Unassembled WGS sequence"/>
</dbReference>
<evidence type="ECO:0000313" key="2">
    <source>
        <dbReference type="EMBL" id="EYU28558.1"/>
    </source>
</evidence>
<protein>
    <recommendedName>
        <fullName evidence="1">F-box domain-containing protein</fullName>
    </recommendedName>
</protein>
<proteinExistence type="predicted"/>
<sequence>MSFDICGSSLFFALPDDIFTVITSSLSPRDVCSLGLSCQGLNSVLSSDEVWLSQCNKLGLLASSTLIEWRKGVLSYKALCRFLFNTHPLIGIWVQQNPELGNLVYVMPGPLGLQDGRILWAPVFEIFCKYNGSTAFFLHGREEGADYVYPGLLKSVDTDCNVLFLQVEPRHQPDEIDKDVSQIWTEMPFIRLESDDREKLLDFVSSQVRDIVPQAANALLFPLSRNGEVDSEQDFAVLHERRLLLLLMYNRVDTDLDLRSSEVCRSLDGDHRNRSKGKTLFRFLKTGLKQLLRESRSTTGDQEHLKLNEFLRPGDIVGLSLRAKTVDVHCYKVWPYMHESLSALYKFPIQAPKATHEYAGLWGGTFGWPPSSDKPGKALFLIFISYENQEMIATKILEGTSYVAHPNGSAMFIVNIDKPSVGIFPWDTEEESNTTIEVKESFKGEGISDGYGFRYPGSKPGSLFVLENGLLVFLWEESREVLTLQRLDLGELLRRGERVNPLSPVSNFVYLTRKYTNVYSGNPDSRNPLFFPRYDSL</sequence>
<evidence type="ECO:0000313" key="3">
    <source>
        <dbReference type="Proteomes" id="UP000030748"/>
    </source>
</evidence>
<keyword evidence="3" id="KW-1185">Reference proteome</keyword>
<dbReference type="InterPro" id="IPR040275">
    <property type="entry name" value="At5g39450-like"/>
</dbReference>
<feature type="domain" description="F-box" evidence="1">
    <location>
        <begin position="8"/>
        <end position="54"/>
    </location>
</feature>
<dbReference type="Pfam" id="PF12937">
    <property type="entry name" value="F-box-like"/>
    <property type="match status" value="1"/>
</dbReference>
<dbReference type="STRING" id="4155.A0A022QMR3"/>
<dbReference type="InterPro" id="IPR001810">
    <property type="entry name" value="F-box_dom"/>
</dbReference>
<dbReference type="InterPro" id="IPR036047">
    <property type="entry name" value="F-box-like_dom_sf"/>
</dbReference>
<dbReference type="PROSITE" id="PS50181">
    <property type="entry name" value="FBOX"/>
    <property type="match status" value="1"/>
</dbReference>